<dbReference type="Proteomes" id="UP001408356">
    <property type="component" value="Unassembled WGS sequence"/>
</dbReference>
<keyword evidence="1" id="KW-0677">Repeat</keyword>
<comment type="caution">
    <text evidence="3">The sequence shown here is derived from an EMBL/GenBank/DDBJ whole genome shotgun (WGS) entry which is preliminary data.</text>
</comment>
<accession>A0ABR2V0B9</accession>
<dbReference type="PANTHER" id="PTHR24180:SF45">
    <property type="entry name" value="POLY [ADP-RIBOSE] POLYMERASE TANKYRASE"/>
    <property type="match status" value="1"/>
</dbReference>
<evidence type="ECO:0000313" key="4">
    <source>
        <dbReference type="Proteomes" id="UP001408356"/>
    </source>
</evidence>
<organism evidence="3 4">
    <name type="scientific">Seiridium unicorne</name>
    <dbReference type="NCBI Taxonomy" id="138068"/>
    <lineage>
        <taxon>Eukaryota</taxon>
        <taxon>Fungi</taxon>
        <taxon>Dikarya</taxon>
        <taxon>Ascomycota</taxon>
        <taxon>Pezizomycotina</taxon>
        <taxon>Sordariomycetes</taxon>
        <taxon>Xylariomycetidae</taxon>
        <taxon>Amphisphaeriales</taxon>
        <taxon>Sporocadaceae</taxon>
        <taxon>Seiridium</taxon>
    </lineage>
</organism>
<gene>
    <name evidence="3" type="ORF">SUNI508_06639</name>
</gene>
<dbReference type="Pfam" id="PF00023">
    <property type="entry name" value="Ank"/>
    <property type="match status" value="1"/>
</dbReference>
<name>A0ABR2V0B9_9PEZI</name>
<dbReference type="SMART" id="SM00248">
    <property type="entry name" value="ANK"/>
    <property type="match status" value="4"/>
</dbReference>
<evidence type="ECO:0000256" key="2">
    <source>
        <dbReference type="ARBA" id="ARBA00023043"/>
    </source>
</evidence>
<dbReference type="Gene3D" id="1.25.40.20">
    <property type="entry name" value="Ankyrin repeat-containing domain"/>
    <property type="match status" value="2"/>
</dbReference>
<dbReference type="InterPro" id="IPR036770">
    <property type="entry name" value="Ankyrin_rpt-contain_sf"/>
</dbReference>
<reference evidence="3 4" key="1">
    <citation type="journal article" date="2024" name="J. Plant Pathol.">
        <title>Sequence and assembly of the genome of Seiridium unicorne, isolate CBS 538.82, causal agent of cypress canker disease.</title>
        <authorList>
            <person name="Scali E."/>
            <person name="Rocca G.D."/>
            <person name="Danti R."/>
            <person name="Garbelotto M."/>
            <person name="Barberini S."/>
            <person name="Baroncelli R."/>
            <person name="Emiliani G."/>
        </authorList>
    </citation>
    <scope>NUCLEOTIDE SEQUENCE [LARGE SCALE GENOMIC DNA]</scope>
    <source>
        <strain evidence="3 4">BM-138-508</strain>
    </source>
</reference>
<sequence>MQSSSNESPGSDELARTAGEWLVHLCRKEGEEFDEFFRLYGGHQVFRPYHIEAVRQTLCGLNHRLTQALLEKDEGRQLLVSNSTVLQAAIKTVRIQPDALGKSPRESSPQLLGIAKLLIEHGASTNSLDEDGNSALFYTCVLGYEELFKSLLDSGVDYLTTHWRRPPEQLPGFPPSSIGKRRILNSPFSPSSDGDMGPGKVNLLQITLDALLSLQKLLDLTWIGYPPGMNYDIPIWNSTLRTLGGALPFVTQLLEFGVAINAEDPRMVDETGQVHGAFYGTALHAAAARCQTAVAKELLQYGADPCTKRPSCGTYQKTRDLTPLELVLQMTDRNGEADNEQSTLGFCEVLMQAEGGLLETDYIALLNFCAKGNQLDYLRRLLSQGIRPQEMPSTNNLEVVMLLVEQGVPVDHAKLQQRAVQRNQLDILRWSVSQHGGMLPSDPESWGAMALELVQKRPRNVDMLRFMISEYPGPLIDTVLYAQLGKARESKQEGTMTS</sequence>
<keyword evidence="4" id="KW-1185">Reference proteome</keyword>
<evidence type="ECO:0000313" key="3">
    <source>
        <dbReference type="EMBL" id="KAK9420111.1"/>
    </source>
</evidence>
<dbReference type="InterPro" id="IPR051637">
    <property type="entry name" value="Ank_repeat_dom-contain_49"/>
</dbReference>
<keyword evidence="2" id="KW-0040">ANK repeat</keyword>
<dbReference type="SUPFAM" id="SSF48403">
    <property type="entry name" value="Ankyrin repeat"/>
    <property type="match status" value="1"/>
</dbReference>
<dbReference type="EMBL" id="JARVKF010000257">
    <property type="protein sequence ID" value="KAK9420111.1"/>
    <property type="molecule type" value="Genomic_DNA"/>
</dbReference>
<proteinExistence type="predicted"/>
<dbReference type="InterPro" id="IPR002110">
    <property type="entry name" value="Ankyrin_rpt"/>
</dbReference>
<dbReference type="PANTHER" id="PTHR24180">
    <property type="entry name" value="CYCLIN-DEPENDENT KINASE INHIBITOR 2C-RELATED"/>
    <property type="match status" value="1"/>
</dbReference>
<protein>
    <submittedName>
        <fullName evidence="3">Ankyrin repeat protein</fullName>
    </submittedName>
</protein>
<evidence type="ECO:0000256" key="1">
    <source>
        <dbReference type="ARBA" id="ARBA00022737"/>
    </source>
</evidence>